<dbReference type="Proteomes" id="UP000064939">
    <property type="component" value="Chromosome"/>
</dbReference>
<feature type="domain" description="Glycosyl transferase family 25" evidence="1">
    <location>
        <begin position="2"/>
        <end position="166"/>
    </location>
</feature>
<evidence type="ECO:0000259" key="1">
    <source>
        <dbReference type="Pfam" id="PF01755"/>
    </source>
</evidence>
<gene>
    <name evidence="2" type="ORF">AOY20_06485</name>
</gene>
<dbReference type="EMBL" id="CP012808">
    <property type="protein sequence ID" value="ALH95212.1"/>
    <property type="molecule type" value="Genomic_DNA"/>
</dbReference>
<name>A0A0N9W0W7_9GAMM</name>
<sequence length="219" mass="25694">MDRRKHIEEQFCGQNIQFNFFNAIDPLQIVNVQDQLNLSISQNDLTKGEIGCLLSHVSLWVKLLESNESYFTIFEDDVYLSSSAHLFLKSYNWIDQGIDLIKVELFDDDVMIKFFSKIKLKNNFHLQILKNRHLGTAGYIISREGAKKLIIYIKSLKKMLPIENFMFECFIKSNDVYQIFPALCVQDFIYNKESIVFNSYLQKERIKRQGGDISILKKI</sequence>
<dbReference type="KEGG" id="aei:AOY20_06485"/>
<evidence type="ECO:0000313" key="3">
    <source>
        <dbReference type="Proteomes" id="UP000064939"/>
    </source>
</evidence>
<accession>A0A0N9W0W7</accession>
<dbReference type="AlphaFoldDB" id="A0A0N9W0W7"/>
<dbReference type="Pfam" id="PF01755">
    <property type="entry name" value="Glyco_transf_25"/>
    <property type="match status" value="1"/>
</dbReference>
<proteinExistence type="predicted"/>
<protein>
    <recommendedName>
        <fullName evidence="1">Glycosyl transferase family 25 domain-containing protein</fullName>
    </recommendedName>
</protein>
<dbReference type="InterPro" id="IPR002654">
    <property type="entry name" value="Glyco_trans_25"/>
</dbReference>
<keyword evidence="3" id="KW-1185">Reference proteome</keyword>
<organism evidence="2 3">
    <name type="scientific">Acinetobacter equi</name>
    <dbReference type="NCBI Taxonomy" id="1324350"/>
    <lineage>
        <taxon>Bacteria</taxon>
        <taxon>Pseudomonadati</taxon>
        <taxon>Pseudomonadota</taxon>
        <taxon>Gammaproteobacteria</taxon>
        <taxon>Moraxellales</taxon>
        <taxon>Moraxellaceae</taxon>
        <taxon>Acinetobacter</taxon>
    </lineage>
</organism>
<dbReference type="STRING" id="1324350.AOY20_06485"/>
<dbReference type="CDD" id="cd06532">
    <property type="entry name" value="Glyco_transf_25"/>
    <property type="match status" value="1"/>
</dbReference>
<evidence type="ECO:0000313" key="2">
    <source>
        <dbReference type="EMBL" id="ALH95212.1"/>
    </source>
</evidence>
<reference evidence="2 3" key="1">
    <citation type="journal article" date="2015" name="Int. J. Syst. Evol. Microbiol.">
        <title>Acinetobacter equi sp. nov. isolated from horse faeces.</title>
        <authorList>
            <person name="Poppel M.T."/>
            <person name="Skiebe E."/>
            <person name="Laue M."/>
            <person name="Bergmann H."/>
            <person name="Ebersberger I."/>
            <person name="Garn T."/>
            <person name="Fruth A."/>
            <person name="Baumgardt S."/>
            <person name="Busse H.J."/>
            <person name="Wilharm G."/>
        </authorList>
    </citation>
    <scope>NUCLEOTIDE SEQUENCE [LARGE SCALE GENOMIC DNA]</scope>
    <source>
        <strain evidence="2 3">114</strain>
    </source>
</reference>